<dbReference type="InterPro" id="IPR050832">
    <property type="entry name" value="Bact_Acetyltransf"/>
</dbReference>
<dbReference type="Proteomes" id="UP001315686">
    <property type="component" value="Unassembled WGS sequence"/>
</dbReference>
<evidence type="ECO:0000313" key="4">
    <source>
        <dbReference type="EMBL" id="MBT0958368.1"/>
    </source>
</evidence>
<dbReference type="PANTHER" id="PTHR43877:SF2">
    <property type="entry name" value="AMINOALKYLPHOSPHONATE N-ACETYLTRANSFERASE-RELATED"/>
    <property type="match status" value="1"/>
</dbReference>
<dbReference type="InterPro" id="IPR016181">
    <property type="entry name" value="Acyl_CoA_acyltransferase"/>
</dbReference>
<dbReference type="RefSeq" id="WP_327794572.1">
    <property type="nucleotide sequence ID" value="NZ_JADQAZ010000002.1"/>
</dbReference>
<dbReference type="SUPFAM" id="SSF55729">
    <property type="entry name" value="Acyl-CoA N-acyltransferases (Nat)"/>
    <property type="match status" value="1"/>
</dbReference>
<protein>
    <submittedName>
        <fullName evidence="4">GNAT family N-acetyltransferase</fullName>
    </submittedName>
</protein>
<evidence type="ECO:0000259" key="3">
    <source>
        <dbReference type="PROSITE" id="PS51186"/>
    </source>
</evidence>
<evidence type="ECO:0000256" key="2">
    <source>
        <dbReference type="ARBA" id="ARBA00023315"/>
    </source>
</evidence>
<evidence type="ECO:0000313" key="5">
    <source>
        <dbReference type="Proteomes" id="UP001315686"/>
    </source>
</evidence>
<comment type="caution">
    <text evidence="4">The sequence shown here is derived from an EMBL/GenBank/DDBJ whole genome shotgun (WGS) entry which is preliminary data.</text>
</comment>
<dbReference type="InterPro" id="IPR000182">
    <property type="entry name" value="GNAT_dom"/>
</dbReference>
<keyword evidence="5" id="KW-1185">Reference proteome</keyword>
<sequence length="173" mass="18700">MSVLSVRQLGLEDTEASRALRLEALRDFPEAFGGDYAEEAKWPVSEFCRRLQSRTVLGGFMGDTLAGSLSLGEGSGKMAHRGFVAGVYVTPAAQGGGLAQMIWDRTVDLARARGVQQLELCVSEDSPRAVAFYRRQGCEEIGRVPRALCVGGRYIAELQLVLPLSLETPRPAG</sequence>
<dbReference type="AlphaFoldDB" id="A0AAP2CVC9"/>
<keyword evidence="1" id="KW-0808">Transferase</keyword>
<dbReference type="GO" id="GO:0016747">
    <property type="term" value="F:acyltransferase activity, transferring groups other than amino-acyl groups"/>
    <property type="evidence" value="ECO:0007669"/>
    <property type="project" value="InterPro"/>
</dbReference>
<dbReference type="PROSITE" id="PS51186">
    <property type="entry name" value="GNAT"/>
    <property type="match status" value="1"/>
</dbReference>
<feature type="domain" description="N-acetyltransferase" evidence="3">
    <location>
        <begin position="4"/>
        <end position="165"/>
    </location>
</feature>
<dbReference type="Gene3D" id="3.40.630.30">
    <property type="match status" value="1"/>
</dbReference>
<dbReference type="CDD" id="cd04301">
    <property type="entry name" value="NAT_SF"/>
    <property type="match status" value="1"/>
</dbReference>
<organism evidence="4 5">
    <name type="scientific">Harenicola maris</name>
    <dbReference type="NCBI Taxonomy" id="2841044"/>
    <lineage>
        <taxon>Bacteria</taxon>
        <taxon>Pseudomonadati</taxon>
        <taxon>Pseudomonadota</taxon>
        <taxon>Alphaproteobacteria</taxon>
        <taxon>Rhodobacterales</taxon>
        <taxon>Paracoccaceae</taxon>
        <taxon>Harenicola</taxon>
    </lineage>
</organism>
<proteinExistence type="predicted"/>
<keyword evidence="2" id="KW-0012">Acyltransferase</keyword>
<reference evidence="4 5" key="1">
    <citation type="journal article" date="2021" name="Arch. Microbiol.">
        <title>Harenicola maris gen. nov., sp. nov. isolated from the Sea of Japan shallow sediments.</title>
        <authorList>
            <person name="Romanenko L.A."/>
            <person name="Kurilenko V.V."/>
            <person name="Chernysheva N.Y."/>
            <person name="Tekutyeva L.A."/>
            <person name="Velansky P.V."/>
            <person name="Svetashev V.I."/>
            <person name="Isaeva M.P."/>
        </authorList>
    </citation>
    <scope>NUCLEOTIDE SEQUENCE [LARGE SCALE GENOMIC DNA]</scope>
    <source>
        <strain evidence="4 5">KMM 3653</strain>
    </source>
</reference>
<evidence type="ECO:0000256" key="1">
    <source>
        <dbReference type="ARBA" id="ARBA00022679"/>
    </source>
</evidence>
<dbReference type="PANTHER" id="PTHR43877">
    <property type="entry name" value="AMINOALKYLPHOSPHONATE N-ACETYLTRANSFERASE-RELATED-RELATED"/>
    <property type="match status" value="1"/>
</dbReference>
<dbReference type="Pfam" id="PF00583">
    <property type="entry name" value="Acetyltransf_1"/>
    <property type="match status" value="1"/>
</dbReference>
<accession>A0AAP2CVC9</accession>
<gene>
    <name evidence="4" type="ORF">IV417_13335</name>
</gene>
<dbReference type="EMBL" id="JADQAZ010000002">
    <property type="protein sequence ID" value="MBT0958368.1"/>
    <property type="molecule type" value="Genomic_DNA"/>
</dbReference>
<name>A0AAP2CVC9_9RHOB</name>